<organism evidence="2 3">
    <name type="scientific">Acinetobacter marinus</name>
    <dbReference type="NCBI Taxonomy" id="281375"/>
    <lineage>
        <taxon>Bacteria</taxon>
        <taxon>Pseudomonadati</taxon>
        <taxon>Pseudomonadota</taxon>
        <taxon>Gammaproteobacteria</taxon>
        <taxon>Moraxellales</taxon>
        <taxon>Moraxellaceae</taxon>
        <taxon>Acinetobacter</taxon>
    </lineage>
</organism>
<keyword evidence="1" id="KW-0812">Transmembrane</keyword>
<accession>A0A1G6NQG3</accession>
<sequence length="110" mass="12588">MFEFLVQDKVNHLHWKMIKVNVVILTSFAISLFWIDLLQGAEGSSQIVIGFFALSFIIASSLVAVWMALQVATWQVSFTENKIEQCVFKLYRQVPMVFFSSLLITALLQI</sequence>
<protein>
    <submittedName>
        <fullName evidence="2">Uncharacterized protein</fullName>
    </submittedName>
</protein>
<feature type="transmembrane region" description="Helical" evidence="1">
    <location>
        <begin position="90"/>
        <end position="108"/>
    </location>
</feature>
<keyword evidence="1" id="KW-1133">Transmembrane helix</keyword>
<reference evidence="3" key="1">
    <citation type="submission" date="2016-09" db="EMBL/GenBank/DDBJ databases">
        <authorList>
            <person name="Varghese N."/>
            <person name="Submissions S."/>
        </authorList>
    </citation>
    <scope>NUCLEOTIDE SEQUENCE [LARGE SCALE GENOMIC DNA]</scope>
    <source>
        <strain evidence="3">ANC 3699</strain>
    </source>
</reference>
<dbReference type="RefSeq" id="WP_092621344.1">
    <property type="nucleotide sequence ID" value="NZ_FMYK01000010.1"/>
</dbReference>
<dbReference type="Proteomes" id="UP000242317">
    <property type="component" value="Unassembled WGS sequence"/>
</dbReference>
<dbReference type="OrthoDB" id="6713417at2"/>
<feature type="transmembrane region" description="Helical" evidence="1">
    <location>
        <begin position="47"/>
        <end position="69"/>
    </location>
</feature>
<gene>
    <name evidence="2" type="ORF">SAMN05421749_11073</name>
</gene>
<keyword evidence="1" id="KW-0472">Membrane</keyword>
<proteinExistence type="predicted"/>
<evidence type="ECO:0000313" key="2">
    <source>
        <dbReference type="EMBL" id="SDC69948.1"/>
    </source>
</evidence>
<evidence type="ECO:0000256" key="1">
    <source>
        <dbReference type="SAM" id="Phobius"/>
    </source>
</evidence>
<dbReference type="AlphaFoldDB" id="A0A1G6NQG3"/>
<name>A0A1G6NQG3_9GAMM</name>
<dbReference type="EMBL" id="FMYK01000010">
    <property type="protein sequence ID" value="SDC69948.1"/>
    <property type="molecule type" value="Genomic_DNA"/>
</dbReference>
<keyword evidence="3" id="KW-1185">Reference proteome</keyword>
<feature type="transmembrane region" description="Helical" evidence="1">
    <location>
        <begin position="20"/>
        <end position="41"/>
    </location>
</feature>
<evidence type="ECO:0000313" key="3">
    <source>
        <dbReference type="Proteomes" id="UP000242317"/>
    </source>
</evidence>